<evidence type="ECO:0000256" key="6">
    <source>
        <dbReference type="RuleBase" id="RU000461"/>
    </source>
</evidence>
<dbReference type="PRINTS" id="PR00385">
    <property type="entry name" value="P450"/>
</dbReference>
<dbReference type="Proteomes" id="UP001610563">
    <property type="component" value="Unassembled WGS sequence"/>
</dbReference>
<evidence type="ECO:0000256" key="5">
    <source>
        <dbReference type="ARBA" id="ARBA00023004"/>
    </source>
</evidence>
<evidence type="ECO:0000256" key="2">
    <source>
        <dbReference type="ARBA" id="ARBA00010617"/>
    </source>
</evidence>
<keyword evidence="3 6" id="KW-0479">Metal-binding</keyword>
<gene>
    <name evidence="7" type="ORF">BJX66DRAFT_352711</name>
</gene>
<evidence type="ECO:0000313" key="8">
    <source>
        <dbReference type="Proteomes" id="UP001610563"/>
    </source>
</evidence>
<evidence type="ECO:0000256" key="4">
    <source>
        <dbReference type="ARBA" id="ARBA00023002"/>
    </source>
</evidence>
<keyword evidence="6" id="KW-0503">Monooxygenase</keyword>
<dbReference type="PRINTS" id="PR00463">
    <property type="entry name" value="EP450I"/>
</dbReference>
<name>A0ABR4GJN0_9EURO</name>
<dbReference type="PROSITE" id="PS00086">
    <property type="entry name" value="CYTOCHROME_P450"/>
    <property type="match status" value="1"/>
</dbReference>
<dbReference type="EMBL" id="JBFTWV010000008">
    <property type="protein sequence ID" value="KAL2799270.1"/>
    <property type="molecule type" value="Genomic_DNA"/>
</dbReference>
<keyword evidence="5 6" id="KW-0408">Iron</keyword>
<keyword evidence="4 6" id="KW-0560">Oxidoreductase</keyword>
<organism evidence="7 8">
    <name type="scientific">Aspergillus keveii</name>
    <dbReference type="NCBI Taxonomy" id="714993"/>
    <lineage>
        <taxon>Eukaryota</taxon>
        <taxon>Fungi</taxon>
        <taxon>Dikarya</taxon>
        <taxon>Ascomycota</taxon>
        <taxon>Pezizomycotina</taxon>
        <taxon>Eurotiomycetes</taxon>
        <taxon>Eurotiomycetidae</taxon>
        <taxon>Eurotiales</taxon>
        <taxon>Aspergillaceae</taxon>
        <taxon>Aspergillus</taxon>
        <taxon>Aspergillus subgen. Nidulantes</taxon>
    </lineage>
</organism>
<dbReference type="PANTHER" id="PTHR24305:SF166">
    <property type="entry name" value="CYTOCHROME P450 12A4, MITOCHONDRIAL-RELATED"/>
    <property type="match status" value="1"/>
</dbReference>
<dbReference type="InterPro" id="IPR050121">
    <property type="entry name" value="Cytochrome_P450_monoxygenase"/>
</dbReference>
<dbReference type="InterPro" id="IPR017972">
    <property type="entry name" value="Cyt_P450_CS"/>
</dbReference>
<comment type="similarity">
    <text evidence="2 6">Belongs to the cytochrome P450 family.</text>
</comment>
<dbReference type="Pfam" id="PF00067">
    <property type="entry name" value="p450"/>
    <property type="match status" value="1"/>
</dbReference>
<evidence type="ECO:0000313" key="7">
    <source>
        <dbReference type="EMBL" id="KAL2799270.1"/>
    </source>
</evidence>
<sequence>MVLVLALPLLSLLALLIYTLTRYIHDPKLLRRFPSPSLARFTPLWSMYHSWTGRQTSIIYAAHKSLGPIIRIAPNHISFTDPAAYRDLYGHGASLRKDDFYSHIADGNPSVSQATEKSVHAGKRRALAHVFSAREVVRLEPRVIECVEGLCAVVEGKARGVDVRSEDVNGRGDEYPVQVADGSFDMRPWLNMFAYDAISAMLFTSGYNFLSNGNDLCPSMDEQGNVTSVHAMESFHSASLFNTVLAQLPLPLYKAGRRAFFFMRGNKAGSDFAGMARAMVQARLKNRPAEPDLFSFFPIEPSEKRPEGMPVEEVIAECATMLDAGNDTTQATLTGAIYHLAKNPEKQMKLYRALVAAMPEEYKERPFIVLPTTILKEIPYLRAVLEENWRCRPPVARGLPRRATGEGANIAGHFIPAGVTVSAPIFAIHRDESLFRNPEEFMPERWLATDESTEADRKELQNLKNFCIPFSLGPRACIGRNLAYMEVSIVVAALVLNFEWELAEPGSVMETIERFNCGPKVLFVKAKPRSVQM</sequence>
<accession>A0ABR4GJN0</accession>
<protein>
    <submittedName>
        <fullName evidence="7">Cytochrome P450</fullName>
    </submittedName>
</protein>
<dbReference type="InterPro" id="IPR001128">
    <property type="entry name" value="Cyt_P450"/>
</dbReference>
<evidence type="ECO:0000256" key="1">
    <source>
        <dbReference type="ARBA" id="ARBA00001971"/>
    </source>
</evidence>
<dbReference type="InterPro" id="IPR036396">
    <property type="entry name" value="Cyt_P450_sf"/>
</dbReference>
<dbReference type="PANTHER" id="PTHR24305">
    <property type="entry name" value="CYTOCHROME P450"/>
    <property type="match status" value="1"/>
</dbReference>
<keyword evidence="6" id="KW-0349">Heme</keyword>
<dbReference type="InterPro" id="IPR002401">
    <property type="entry name" value="Cyt_P450_E_grp-I"/>
</dbReference>
<proteinExistence type="inferred from homology"/>
<comment type="cofactor">
    <cofactor evidence="1">
        <name>heme</name>
        <dbReference type="ChEBI" id="CHEBI:30413"/>
    </cofactor>
</comment>
<comment type="caution">
    <text evidence="7">The sequence shown here is derived from an EMBL/GenBank/DDBJ whole genome shotgun (WGS) entry which is preliminary data.</text>
</comment>
<dbReference type="SUPFAM" id="SSF48264">
    <property type="entry name" value="Cytochrome P450"/>
    <property type="match status" value="1"/>
</dbReference>
<keyword evidence="8" id="KW-1185">Reference proteome</keyword>
<dbReference type="Gene3D" id="1.10.630.10">
    <property type="entry name" value="Cytochrome P450"/>
    <property type="match status" value="1"/>
</dbReference>
<evidence type="ECO:0000256" key="3">
    <source>
        <dbReference type="ARBA" id="ARBA00022723"/>
    </source>
</evidence>
<reference evidence="7 8" key="1">
    <citation type="submission" date="2024-07" db="EMBL/GenBank/DDBJ databases">
        <title>Section-level genome sequencing and comparative genomics of Aspergillus sections Usti and Cavernicolus.</title>
        <authorList>
            <consortium name="Lawrence Berkeley National Laboratory"/>
            <person name="Nybo J.L."/>
            <person name="Vesth T.C."/>
            <person name="Theobald S."/>
            <person name="Frisvad J.C."/>
            <person name="Larsen T.O."/>
            <person name="Kjaerboelling I."/>
            <person name="Rothschild-Mancinelli K."/>
            <person name="Lyhne E.K."/>
            <person name="Kogle M.E."/>
            <person name="Barry K."/>
            <person name="Clum A."/>
            <person name="Na H."/>
            <person name="Ledsgaard L."/>
            <person name="Lin J."/>
            <person name="Lipzen A."/>
            <person name="Kuo A."/>
            <person name="Riley R."/>
            <person name="Mondo S."/>
            <person name="Labutti K."/>
            <person name="Haridas S."/>
            <person name="Pangalinan J."/>
            <person name="Salamov A.A."/>
            <person name="Simmons B.A."/>
            <person name="Magnuson J.K."/>
            <person name="Chen J."/>
            <person name="Drula E."/>
            <person name="Henrissat B."/>
            <person name="Wiebenga A."/>
            <person name="Lubbers R.J."/>
            <person name="Gomes A.C."/>
            <person name="Makela M.R."/>
            <person name="Stajich J."/>
            <person name="Grigoriev I.V."/>
            <person name="Mortensen U.H."/>
            <person name="De Vries R.P."/>
            <person name="Baker S.E."/>
            <person name="Andersen M.R."/>
        </authorList>
    </citation>
    <scope>NUCLEOTIDE SEQUENCE [LARGE SCALE GENOMIC DNA]</scope>
    <source>
        <strain evidence="7 8">CBS 209.92</strain>
    </source>
</reference>